<dbReference type="Pfam" id="PF00078">
    <property type="entry name" value="RVT_1"/>
    <property type="match status" value="1"/>
</dbReference>
<evidence type="ECO:0000256" key="1">
    <source>
        <dbReference type="SAM" id="MobiDB-lite"/>
    </source>
</evidence>
<evidence type="ECO:0000259" key="2">
    <source>
        <dbReference type="PROSITE" id="PS50878"/>
    </source>
</evidence>
<feature type="region of interest" description="Disordered" evidence="1">
    <location>
        <begin position="1074"/>
        <end position="1094"/>
    </location>
</feature>
<evidence type="ECO:0000313" key="4">
    <source>
        <dbReference type="Proteomes" id="UP000288805"/>
    </source>
</evidence>
<feature type="domain" description="Reverse transcriptase" evidence="2">
    <location>
        <begin position="403"/>
        <end position="680"/>
    </location>
</feature>
<dbReference type="InterPro" id="IPR000477">
    <property type="entry name" value="RT_dom"/>
</dbReference>
<name>A0A438JGW8_VITVI</name>
<dbReference type="CDD" id="cd01650">
    <property type="entry name" value="RT_nLTR_like"/>
    <property type="match status" value="1"/>
</dbReference>
<dbReference type="EMBL" id="QGNW01000042">
    <property type="protein sequence ID" value="RVX08207.1"/>
    <property type="molecule type" value="Genomic_DNA"/>
</dbReference>
<dbReference type="InterPro" id="IPR036691">
    <property type="entry name" value="Endo/exonu/phosph_ase_sf"/>
</dbReference>
<protein>
    <submittedName>
        <fullName evidence="3">Transposon TX1 uncharacterized 149 kDa protein</fullName>
    </submittedName>
</protein>
<gene>
    <name evidence="3" type="primary">YTX2_119</name>
    <name evidence="3" type="ORF">CK203_017773</name>
</gene>
<dbReference type="Gene3D" id="3.60.10.10">
    <property type="entry name" value="Endonuclease/exonuclease/phosphatase"/>
    <property type="match status" value="1"/>
</dbReference>
<dbReference type="Proteomes" id="UP000288805">
    <property type="component" value="Unassembled WGS sequence"/>
</dbReference>
<accession>A0A438JGW8</accession>
<dbReference type="InterPro" id="IPR043502">
    <property type="entry name" value="DNA/RNA_pol_sf"/>
</dbReference>
<dbReference type="AlphaFoldDB" id="A0A438JGW8"/>
<dbReference type="PANTHER" id="PTHR33116">
    <property type="entry name" value="REVERSE TRANSCRIPTASE ZINC-BINDING DOMAIN-CONTAINING PROTEIN-RELATED-RELATED"/>
    <property type="match status" value="1"/>
</dbReference>
<dbReference type="PANTHER" id="PTHR33116:SF78">
    <property type="entry name" value="OS12G0587133 PROTEIN"/>
    <property type="match status" value="1"/>
</dbReference>
<dbReference type="PROSITE" id="PS50878">
    <property type="entry name" value="RT_POL"/>
    <property type="match status" value="1"/>
</dbReference>
<evidence type="ECO:0000313" key="3">
    <source>
        <dbReference type="EMBL" id="RVX08207.1"/>
    </source>
</evidence>
<sequence length="1167" mass="133849">MSQMSLGVVRSLGVGRFLDWGVLNARGAAGGVLVFWDKRVLELEGMEVGLFSISCRFKNCENGFYWVFSRVYGPTLKRYRELFWEELGAIRGLWSDPWCIGGGPFTWSEGLNNQAMTRIDRFLVSEDWEGHFKGAVQCTLPRPVSDHFPILLDGGGVRRGPVPFRFENMWLKEEGFKDLLKGWWQSLSFNGLFSFILAKKLKALKAILKSWNKDVFGQVGVNKKVALDKVNFWDGQEKLRPLSLEELEARKVAKGDFEKWALMEEVSWRQKSREVWLREGDRNTGFFHKMANSHRRRNCLSKIKVDGIWLTEEREIKRGVVKAFKDQLTDPRDWHPSMEGLDFNRIGDEDAARLEEVFSEEEVLKALSDLNGDKAPGPDDFPLRFWQFCWDVVKKEIMGFLLEFHERGRFVRSLNSTFLVLIPKKAGAEDLRDFRPISLVGGLYKLLAKVLANRLKKVVGKVVSSAQNAFVEGRQILDAALIANEAIDSLLKRNESGVLCKLDLEKAYDHINWNFLLFVLQSMGFGEKWTGWISWCISTATFSVLINGTPEGYFNSSRGLRQGDPLSPYLFVIGMEALSRLIHRAMGGGFLLGCRVNGRGGNGALVSHLLFADDTLVFCEASEDQMVHLSWLLMWFEAISGLRINLDKSEISPVGRVENLALEAGCKVGRLPSSYLGIPLGANHKSVVVWDGVEERFRKRLALWKRQFISKGGRITLIRSTLSSMLIYLMSLLRMPRVVSLRLEKIQRDFLWGGGALERKPHLVNWDTVCMDKRKGGLGVRRLSILNRALLCKWNWRFAIERENFWRHVISRKFGEEEGGWSSREVRESYGVGFWKEIRKEGALMQNKAWVEEFWDTSGGEGAWSPRFSKPFNDWEVEEVERLLLTIRGARLSPLMEDRMMWKCAFQNVFCAVRKRSQLIIFLYIAPRQELYGNYCSPSLECVGSSHLRLERPLLNGGALCWARSIVWCGRQPRYAFFGRFGWKETGLLSIMRTFRFIGTKSVEEYTEEFHELSIRNQVWESDAQLAAHYKAGLRMEIQLEMIAAHTYTVDDVYQLALKIEEGLKFRVSKRPSSQIGSTFSNRTASKPLSTSNFRTSNHVTGGATLNKLRMWLIRMCGGHGHYAVVCPTKGLHFCVEEPEFELESYLKEEETYMKMKLVKNVTTMMV</sequence>
<organism evidence="3 4">
    <name type="scientific">Vitis vinifera</name>
    <name type="common">Grape</name>
    <dbReference type="NCBI Taxonomy" id="29760"/>
    <lineage>
        <taxon>Eukaryota</taxon>
        <taxon>Viridiplantae</taxon>
        <taxon>Streptophyta</taxon>
        <taxon>Embryophyta</taxon>
        <taxon>Tracheophyta</taxon>
        <taxon>Spermatophyta</taxon>
        <taxon>Magnoliopsida</taxon>
        <taxon>eudicotyledons</taxon>
        <taxon>Gunneridae</taxon>
        <taxon>Pentapetalae</taxon>
        <taxon>rosids</taxon>
        <taxon>Vitales</taxon>
        <taxon>Vitaceae</taxon>
        <taxon>Viteae</taxon>
        <taxon>Vitis</taxon>
    </lineage>
</organism>
<dbReference type="SUPFAM" id="SSF56672">
    <property type="entry name" value="DNA/RNA polymerases"/>
    <property type="match status" value="1"/>
</dbReference>
<reference evidence="3 4" key="1">
    <citation type="journal article" date="2018" name="PLoS Genet.">
        <title>Population sequencing reveals clonal diversity and ancestral inbreeding in the grapevine cultivar Chardonnay.</title>
        <authorList>
            <person name="Roach M.J."/>
            <person name="Johnson D.L."/>
            <person name="Bohlmann J."/>
            <person name="van Vuuren H.J."/>
            <person name="Jones S.J."/>
            <person name="Pretorius I.S."/>
            <person name="Schmidt S.A."/>
            <person name="Borneman A.R."/>
        </authorList>
    </citation>
    <scope>NUCLEOTIDE SEQUENCE [LARGE SCALE GENOMIC DNA]</scope>
    <source>
        <strain evidence="4">cv. Chardonnay</strain>
        <tissue evidence="3">Leaf</tissue>
    </source>
</reference>
<proteinExistence type="predicted"/>
<dbReference type="SUPFAM" id="SSF56219">
    <property type="entry name" value="DNase I-like"/>
    <property type="match status" value="1"/>
</dbReference>
<comment type="caution">
    <text evidence="3">The sequence shown here is derived from an EMBL/GenBank/DDBJ whole genome shotgun (WGS) entry which is preliminary data.</text>
</comment>